<dbReference type="PANTHER" id="PTHR45988">
    <property type="entry name" value="C2H2 TYPE ZINC FINGER TRANSCRIPTION FACTOR FAMILY-RELATED"/>
    <property type="match status" value="1"/>
</dbReference>
<dbReference type="InterPro" id="IPR044653">
    <property type="entry name" value="AZF1/2/3-like"/>
</dbReference>
<dbReference type="Gene3D" id="3.30.160.60">
    <property type="entry name" value="Classic Zinc Finger"/>
    <property type="match status" value="2"/>
</dbReference>
<gene>
    <name evidence="10" type="ORF">Pyn_33184</name>
</gene>
<feature type="region of interest" description="Disordered" evidence="8">
    <location>
        <begin position="103"/>
        <end position="129"/>
    </location>
</feature>
<dbReference type="EMBL" id="PJQY01001731">
    <property type="protein sequence ID" value="PQQ00193.1"/>
    <property type="molecule type" value="Genomic_DNA"/>
</dbReference>
<feature type="domain" description="C2H2-type" evidence="9">
    <location>
        <begin position="136"/>
        <end position="163"/>
    </location>
</feature>
<sequence>MDIEDQETRFRPRAGDQEQQPNKKTNQETESNNGGLFAKLKFPKPEPLDQERKYPAPPEFTRICEVCNKGFSSGKALGGHMRMHVQANRELFQARKNKIQKSNKILKPNNSDVSSSNGGGGFGVEGNSNSNSSMKPDCCVCGKNFPSMKSLFGHMRSHPEREWRGIQPPPTIAKNSSSSTLSDAVPQNNNKADDHQIDSAATPVGSNNSAPDLSKTLPGWSLTARRGRKSIGSSGNSESVSGLDLSPGVEEQMEEAVHDLLMLAQSNPCFYGLSDKGKGAEMCEATNSNFFITNNSNQADYIKDKNQVIDYEGTSKKRKGTEMCFPSKNMKSEKKWFDEYDGVKGKGVLGIGFGPEKSSVKNFSKLGSMEDNKNNNIEEELSDSQNSESIVLASMKRRKGRKMKLVDLEGVVGEIIGARGHHQSLHQKLRYKCSLCGKSFPSHQALGGHMSSHNKLKNNNNNNIIMNHSSLDDQSASADVSAAEGGHNLDEAQTTMALDQDHHVAGAGAGSGSGAGGLGAHQAHQAHHQCKICNKIFPTGQALGGHKRCHWTGPTEQLLPQSSQVASPSEASQNAGRKVLNFDLNELPAMEFEEGRDHYGAAGYATSSHNSVT</sequence>
<keyword evidence="6" id="KW-0804">Transcription</keyword>
<feature type="compositionally biased region" description="Basic and acidic residues" evidence="8">
    <location>
        <begin position="1"/>
        <end position="16"/>
    </location>
</feature>
<dbReference type="GO" id="GO:0005634">
    <property type="term" value="C:nucleus"/>
    <property type="evidence" value="ECO:0007669"/>
    <property type="project" value="TreeGrafter"/>
</dbReference>
<evidence type="ECO:0000256" key="3">
    <source>
        <dbReference type="ARBA" id="ARBA00022771"/>
    </source>
</evidence>
<evidence type="ECO:0000313" key="10">
    <source>
        <dbReference type="EMBL" id="PQQ00193.1"/>
    </source>
</evidence>
<dbReference type="PROSITE" id="PS00028">
    <property type="entry name" value="ZINC_FINGER_C2H2_1"/>
    <property type="match status" value="4"/>
</dbReference>
<evidence type="ECO:0000256" key="6">
    <source>
        <dbReference type="ARBA" id="ARBA00023163"/>
    </source>
</evidence>
<evidence type="ECO:0000256" key="1">
    <source>
        <dbReference type="ARBA" id="ARBA00022723"/>
    </source>
</evidence>
<name>A0A314Y1Q3_PRUYE</name>
<dbReference type="AlphaFoldDB" id="A0A314Y1Q3"/>
<keyword evidence="4" id="KW-0862">Zinc</keyword>
<dbReference type="InterPro" id="IPR036236">
    <property type="entry name" value="Znf_C2H2_sf"/>
</dbReference>
<evidence type="ECO:0000256" key="8">
    <source>
        <dbReference type="SAM" id="MobiDB-lite"/>
    </source>
</evidence>
<feature type="domain" description="C2H2-type" evidence="9">
    <location>
        <begin position="62"/>
        <end position="89"/>
    </location>
</feature>
<reference evidence="10 11" key="1">
    <citation type="submission" date="2018-02" db="EMBL/GenBank/DDBJ databases">
        <title>Draft genome of wild Prunus yedoensis var. nudiflora.</title>
        <authorList>
            <person name="Baek S."/>
            <person name="Kim J.-H."/>
            <person name="Choi K."/>
            <person name="Kim G.-B."/>
            <person name="Cho A."/>
            <person name="Jang H."/>
            <person name="Shin C.-H."/>
            <person name="Yu H.-J."/>
            <person name="Mun J.-H."/>
        </authorList>
    </citation>
    <scope>NUCLEOTIDE SEQUENCE [LARGE SCALE GENOMIC DNA]</scope>
    <source>
        <strain evidence="11">cv. Jeju island</strain>
        <tissue evidence="10">Leaf</tissue>
    </source>
</reference>
<dbReference type="OrthoDB" id="6077919at2759"/>
<proteinExistence type="predicted"/>
<keyword evidence="2" id="KW-0677">Repeat</keyword>
<dbReference type="PROSITE" id="PS50157">
    <property type="entry name" value="ZINC_FINGER_C2H2_2"/>
    <property type="match status" value="4"/>
</dbReference>
<dbReference type="Proteomes" id="UP000250321">
    <property type="component" value="Unassembled WGS sequence"/>
</dbReference>
<dbReference type="GO" id="GO:0008270">
    <property type="term" value="F:zinc ion binding"/>
    <property type="evidence" value="ECO:0007669"/>
    <property type="project" value="UniProtKB-KW"/>
</dbReference>
<dbReference type="GO" id="GO:0003700">
    <property type="term" value="F:DNA-binding transcription factor activity"/>
    <property type="evidence" value="ECO:0007669"/>
    <property type="project" value="InterPro"/>
</dbReference>
<keyword evidence="3 7" id="KW-0863">Zinc-finger</keyword>
<evidence type="ECO:0000313" key="11">
    <source>
        <dbReference type="Proteomes" id="UP000250321"/>
    </source>
</evidence>
<keyword evidence="11" id="KW-1185">Reference proteome</keyword>
<dbReference type="GO" id="GO:0000976">
    <property type="term" value="F:transcription cis-regulatory region binding"/>
    <property type="evidence" value="ECO:0007669"/>
    <property type="project" value="TreeGrafter"/>
</dbReference>
<keyword evidence="1" id="KW-0479">Metal-binding</keyword>
<organism evidence="10 11">
    <name type="scientific">Prunus yedoensis var. nudiflora</name>
    <dbReference type="NCBI Taxonomy" id="2094558"/>
    <lineage>
        <taxon>Eukaryota</taxon>
        <taxon>Viridiplantae</taxon>
        <taxon>Streptophyta</taxon>
        <taxon>Embryophyta</taxon>
        <taxon>Tracheophyta</taxon>
        <taxon>Spermatophyta</taxon>
        <taxon>Magnoliopsida</taxon>
        <taxon>eudicotyledons</taxon>
        <taxon>Gunneridae</taxon>
        <taxon>Pentapetalae</taxon>
        <taxon>rosids</taxon>
        <taxon>fabids</taxon>
        <taxon>Rosales</taxon>
        <taxon>Rosaceae</taxon>
        <taxon>Amygdaloideae</taxon>
        <taxon>Amygdaleae</taxon>
        <taxon>Prunus</taxon>
    </lineage>
</organism>
<comment type="caution">
    <text evidence="10">The sequence shown here is derived from an EMBL/GenBank/DDBJ whole genome shotgun (WGS) entry which is preliminary data.</text>
</comment>
<protein>
    <recommendedName>
        <fullName evidence="9">C2H2-type domain-containing protein</fullName>
    </recommendedName>
</protein>
<keyword evidence="5" id="KW-0805">Transcription regulation</keyword>
<feature type="domain" description="C2H2-type" evidence="9">
    <location>
        <begin position="528"/>
        <end position="550"/>
    </location>
</feature>
<evidence type="ECO:0000256" key="7">
    <source>
        <dbReference type="PROSITE-ProRule" id="PRU00042"/>
    </source>
</evidence>
<feature type="compositionally biased region" description="Polar residues" evidence="8">
    <location>
        <begin position="173"/>
        <end position="190"/>
    </location>
</feature>
<accession>A0A314Y1Q3</accession>
<feature type="compositionally biased region" description="Basic and acidic residues" evidence="8">
    <location>
        <begin position="43"/>
        <end position="54"/>
    </location>
</feature>
<evidence type="ECO:0000256" key="4">
    <source>
        <dbReference type="ARBA" id="ARBA00022833"/>
    </source>
</evidence>
<evidence type="ECO:0000256" key="2">
    <source>
        <dbReference type="ARBA" id="ARBA00022737"/>
    </source>
</evidence>
<evidence type="ECO:0000259" key="9">
    <source>
        <dbReference type="PROSITE" id="PS50157"/>
    </source>
</evidence>
<feature type="compositionally biased region" description="Low complexity" evidence="8">
    <location>
        <begin position="230"/>
        <end position="242"/>
    </location>
</feature>
<dbReference type="SMART" id="SM00355">
    <property type="entry name" value="ZnF_C2H2"/>
    <property type="match status" value="4"/>
</dbReference>
<dbReference type="Pfam" id="PF13912">
    <property type="entry name" value="zf-C2H2_6"/>
    <property type="match status" value="4"/>
</dbReference>
<dbReference type="SUPFAM" id="SSF57667">
    <property type="entry name" value="beta-beta-alpha zinc fingers"/>
    <property type="match status" value="1"/>
</dbReference>
<feature type="domain" description="C2H2-type" evidence="9">
    <location>
        <begin position="431"/>
        <end position="458"/>
    </location>
</feature>
<dbReference type="InterPro" id="IPR013087">
    <property type="entry name" value="Znf_C2H2_type"/>
</dbReference>
<feature type="region of interest" description="Disordered" evidence="8">
    <location>
        <begin position="157"/>
        <end position="245"/>
    </location>
</feature>
<dbReference type="PANTHER" id="PTHR45988:SF18">
    <property type="entry name" value="C2H2-TYPE ZINC FINGER FAMILY PROTEIN"/>
    <property type="match status" value="1"/>
</dbReference>
<evidence type="ECO:0000256" key="5">
    <source>
        <dbReference type="ARBA" id="ARBA00023015"/>
    </source>
</evidence>
<dbReference type="STRING" id="2094558.A0A314Y1Q3"/>
<feature type="compositionally biased region" description="Polar residues" evidence="8">
    <location>
        <begin position="17"/>
        <end position="34"/>
    </location>
</feature>
<feature type="region of interest" description="Disordered" evidence="8">
    <location>
        <begin position="1"/>
        <end position="54"/>
    </location>
</feature>